<feature type="binding site" evidence="3">
    <location>
        <position position="90"/>
    </location>
    <ligand>
        <name>Zn(2+)</name>
        <dbReference type="ChEBI" id="CHEBI:29105"/>
        <label>2</label>
    </ligand>
</feature>
<dbReference type="InterPro" id="IPR036264">
    <property type="entry name" value="Bact_exopeptidase_dim_dom"/>
</dbReference>
<dbReference type="SUPFAM" id="SSF55031">
    <property type="entry name" value="Bacterial exopeptidase dimerisation domain"/>
    <property type="match status" value="1"/>
</dbReference>
<dbReference type="InterPro" id="IPR002933">
    <property type="entry name" value="Peptidase_M20"/>
</dbReference>
<gene>
    <name evidence="6" type="ORF">CLOSYM_00254</name>
</gene>
<dbReference type="PANTHER" id="PTHR32494">
    <property type="entry name" value="ALLANTOATE DEIMINASE-RELATED"/>
    <property type="match status" value="1"/>
</dbReference>
<comment type="similarity">
    <text evidence="1">Belongs to the peptidase M20 family.</text>
</comment>
<dbReference type="GO" id="GO:0016787">
    <property type="term" value="F:hydrolase activity"/>
    <property type="evidence" value="ECO:0007669"/>
    <property type="project" value="UniProtKB-KW"/>
</dbReference>
<keyword evidence="3" id="KW-0862">Zinc</keyword>
<dbReference type="InterPro" id="IPR010158">
    <property type="entry name" value="Amidase_Cbmase"/>
</dbReference>
<feature type="binding site" evidence="3">
    <location>
        <position position="90"/>
    </location>
    <ligand>
        <name>Zn(2+)</name>
        <dbReference type="ChEBI" id="CHEBI:29105"/>
        <label>1</label>
    </ligand>
</feature>
<proteinExistence type="inferred from homology"/>
<feature type="binding site" evidence="3">
    <location>
        <position position="180"/>
    </location>
    <ligand>
        <name>Zn(2+)</name>
        <dbReference type="ChEBI" id="CHEBI:29105"/>
        <label>1</label>
    </ligand>
</feature>
<dbReference type="PANTHER" id="PTHR32494:SF5">
    <property type="entry name" value="ALLANTOATE AMIDOHYDROLASE"/>
    <property type="match status" value="1"/>
</dbReference>
<evidence type="ECO:0000256" key="1">
    <source>
        <dbReference type="ARBA" id="ARBA00006153"/>
    </source>
</evidence>
<evidence type="ECO:0000313" key="6">
    <source>
        <dbReference type="EMBL" id="ERI80531.1"/>
    </source>
</evidence>
<dbReference type="Proteomes" id="UP000016491">
    <property type="component" value="Unassembled WGS sequence"/>
</dbReference>
<feature type="binding site" evidence="4">
    <location>
        <position position="278"/>
    </location>
    <ligand>
        <name>allantoate</name>
        <dbReference type="ChEBI" id="CHEBI:17536"/>
    </ligand>
</feature>
<evidence type="ECO:0000313" key="7">
    <source>
        <dbReference type="Proteomes" id="UP000016491"/>
    </source>
</evidence>
<keyword evidence="3" id="KW-0479">Metal-binding</keyword>
<dbReference type="Gene3D" id="3.40.630.10">
    <property type="entry name" value="Zn peptidases"/>
    <property type="match status" value="1"/>
</dbReference>
<keyword evidence="2" id="KW-0378">Hydrolase</keyword>
<reference evidence="6 7" key="1">
    <citation type="submission" date="2013-07" db="EMBL/GenBank/DDBJ databases">
        <authorList>
            <person name="Weinstock G."/>
            <person name="Sodergren E."/>
            <person name="Wylie T."/>
            <person name="Fulton L."/>
            <person name="Fulton R."/>
            <person name="Fronick C."/>
            <person name="O'Laughlin M."/>
            <person name="Godfrey J."/>
            <person name="Miner T."/>
            <person name="Herter B."/>
            <person name="Appelbaum E."/>
            <person name="Cordes M."/>
            <person name="Lek S."/>
            <person name="Wollam A."/>
            <person name="Pepin K.H."/>
            <person name="Palsikar V.B."/>
            <person name="Mitreva M."/>
            <person name="Wilson R.K."/>
        </authorList>
    </citation>
    <scope>NUCLEOTIDE SEQUENCE [LARGE SCALE GENOMIC DNA]</scope>
    <source>
        <strain evidence="6 7">ATCC 14940</strain>
    </source>
</reference>
<comment type="caution">
    <text evidence="6">The sequence shown here is derived from an EMBL/GenBank/DDBJ whole genome shotgun (WGS) entry which is preliminary data.</text>
</comment>
<dbReference type="SUPFAM" id="SSF53187">
    <property type="entry name" value="Zn-dependent exopeptidases"/>
    <property type="match status" value="1"/>
</dbReference>
<dbReference type="NCBIfam" id="TIGR01879">
    <property type="entry name" value="hydantase"/>
    <property type="match status" value="1"/>
</dbReference>
<feature type="binding site" evidence="3">
    <location>
        <position position="125"/>
    </location>
    <ligand>
        <name>Zn(2+)</name>
        <dbReference type="ChEBI" id="CHEBI:29105"/>
        <label>2</label>
    </ligand>
</feature>
<feature type="binding site" evidence="3">
    <location>
        <position position="79"/>
    </location>
    <ligand>
        <name>Zn(2+)</name>
        <dbReference type="ChEBI" id="CHEBI:29105"/>
        <label>1</label>
    </ligand>
</feature>
<dbReference type="PIRSF" id="PIRSF001235">
    <property type="entry name" value="Amidase_carbamoylase"/>
    <property type="match status" value="1"/>
</dbReference>
<dbReference type="Pfam" id="PF01546">
    <property type="entry name" value="Peptidase_M20"/>
    <property type="match status" value="1"/>
</dbReference>
<dbReference type="Pfam" id="PF07687">
    <property type="entry name" value="M20_dimer"/>
    <property type="match status" value="1"/>
</dbReference>
<name>A0ABC9U3D9_CLOSY</name>
<dbReference type="AlphaFoldDB" id="A0ABC9U3D9"/>
<protein>
    <submittedName>
        <fullName evidence="6">Amidase, hydantoinase/carbamoylase family</fullName>
    </submittedName>
</protein>
<dbReference type="NCBIfam" id="NF006771">
    <property type="entry name" value="PRK09290.1-5"/>
    <property type="match status" value="1"/>
</dbReference>
<comment type="cofactor">
    <cofactor evidence="3">
        <name>Zn(2+)</name>
        <dbReference type="ChEBI" id="CHEBI:29105"/>
    </cofactor>
    <text evidence="3">Binds 2 Zn(2+) ions per subunit.</text>
</comment>
<sequence>MTFMNHIGDILSEIGRAGRNSDGSYSRGCYSPAYFDGLDIVERQMEELGMEVSRDAAGNILGVLPGKDKKRGSIIMGSHLDTVPSGGLFDGAYGVAGGLEVIRRMKEEGKTLNHSLELYGFNGEESNPLGGTFGSRAVAGLVEPGQPGLSEALKTYGHTVQDILNCKRNFSDAKCYLELHIEQGDRLFNDEMEIGVVSGIVGIVRYKVIAVGHSNHAGTTMMQKRRDALTAMAKLIVQADAKCRENDNALVLTVGTIRCWPGSENVIPGRVECIFEMRHMDKDMTDRLIDEIRNIAAKIDTVEFEITKQIDKGSVKCDEHLMKVIGRAAAELEMKHIIMPSGAGHDANPMAHCLPVGMIFVPSKDGLSHCKEEWTEEKELENGVDVLYKTIELLDEEV</sequence>
<feature type="binding site" evidence="3">
    <location>
        <position position="369"/>
    </location>
    <ligand>
        <name>Zn(2+)</name>
        <dbReference type="ChEBI" id="CHEBI:29105"/>
        <label>2</label>
    </ligand>
</feature>
<dbReference type="EMBL" id="AWSU01000021">
    <property type="protein sequence ID" value="ERI80531.1"/>
    <property type="molecule type" value="Genomic_DNA"/>
</dbReference>
<dbReference type="InterPro" id="IPR011650">
    <property type="entry name" value="Peptidase_M20_dimer"/>
</dbReference>
<feature type="binding site" evidence="4">
    <location>
        <position position="265"/>
    </location>
    <ligand>
        <name>allantoate</name>
        <dbReference type="ChEBI" id="CHEBI:17536"/>
    </ligand>
</feature>
<dbReference type="Gene3D" id="3.30.70.360">
    <property type="match status" value="1"/>
</dbReference>
<evidence type="ECO:0000259" key="5">
    <source>
        <dbReference type="Pfam" id="PF07687"/>
    </source>
</evidence>
<evidence type="ECO:0000256" key="2">
    <source>
        <dbReference type="ARBA" id="ARBA00022801"/>
    </source>
</evidence>
<organism evidence="6 7">
    <name type="scientific">[Clostridium] symbiosum ATCC 14940</name>
    <dbReference type="NCBI Taxonomy" id="411472"/>
    <lineage>
        <taxon>Bacteria</taxon>
        <taxon>Bacillati</taxon>
        <taxon>Bacillota</taxon>
        <taxon>Clostridia</taxon>
        <taxon>Lachnospirales</taxon>
        <taxon>Lachnospiraceae</taxon>
        <taxon>Otoolea</taxon>
    </lineage>
</organism>
<evidence type="ECO:0000256" key="3">
    <source>
        <dbReference type="PIRSR" id="PIRSR001235-1"/>
    </source>
</evidence>
<feature type="domain" description="Peptidase M20 dimerisation" evidence="5">
    <location>
        <begin position="201"/>
        <end position="298"/>
    </location>
</feature>
<feature type="binding site" evidence="4">
    <location>
        <position position="205"/>
    </location>
    <ligand>
        <name>allantoate</name>
        <dbReference type="ChEBI" id="CHEBI:17536"/>
    </ligand>
</feature>
<accession>A0ABC9U3D9</accession>
<evidence type="ECO:0000256" key="4">
    <source>
        <dbReference type="PIRSR" id="PIRSR001235-2"/>
    </source>
</evidence>